<keyword evidence="3" id="KW-0804">Transcription</keyword>
<evidence type="ECO:0000313" key="5">
    <source>
        <dbReference type="EMBL" id="MFC4304389.1"/>
    </source>
</evidence>
<name>A0ABV8SCY8_9BACL</name>
<dbReference type="PROSITE" id="PS50943">
    <property type="entry name" value="HTH_CROC1"/>
    <property type="match status" value="1"/>
</dbReference>
<sequence length="113" mass="12849">MDNSMLGQRIRTERKKLSLTQEQLAERIGVSDAYIGQIERGERSPTLETLVKLASRLGVTIDYLLHDSLVPGDDNVIDQIRQLFINRSAKEKQMALDVIKVMFGHLENNLGKR</sequence>
<keyword evidence="2" id="KW-0238">DNA-binding</keyword>
<dbReference type="Pfam" id="PF01381">
    <property type="entry name" value="HTH_3"/>
    <property type="match status" value="1"/>
</dbReference>
<dbReference type="SUPFAM" id="SSF47413">
    <property type="entry name" value="lambda repressor-like DNA-binding domains"/>
    <property type="match status" value="1"/>
</dbReference>
<proteinExistence type="predicted"/>
<reference evidence="6" key="1">
    <citation type="journal article" date="2019" name="Int. J. Syst. Evol. Microbiol.">
        <title>The Global Catalogue of Microorganisms (GCM) 10K type strain sequencing project: providing services to taxonomists for standard genome sequencing and annotation.</title>
        <authorList>
            <consortium name="The Broad Institute Genomics Platform"/>
            <consortium name="The Broad Institute Genome Sequencing Center for Infectious Disease"/>
            <person name="Wu L."/>
            <person name="Ma J."/>
        </authorList>
    </citation>
    <scope>NUCLEOTIDE SEQUENCE [LARGE SCALE GENOMIC DNA]</scope>
    <source>
        <strain evidence="6">CGMCC 4.1641</strain>
    </source>
</reference>
<organism evidence="5 6">
    <name type="scientific">Cohnella boryungensis</name>
    <dbReference type="NCBI Taxonomy" id="768479"/>
    <lineage>
        <taxon>Bacteria</taxon>
        <taxon>Bacillati</taxon>
        <taxon>Bacillota</taxon>
        <taxon>Bacilli</taxon>
        <taxon>Bacillales</taxon>
        <taxon>Paenibacillaceae</taxon>
        <taxon>Cohnella</taxon>
    </lineage>
</organism>
<dbReference type="CDD" id="cd00093">
    <property type="entry name" value="HTH_XRE"/>
    <property type="match status" value="1"/>
</dbReference>
<dbReference type="SMART" id="SM00530">
    <property type="entry name" value="HTH_XRE"/>
    <property type="match status" value="1"/>
</dbReference>
<keyword evidence="6" id="KW-1185">Reference proteome</keyword>
<evidence type="ECO:0000259" key="4">
    <source>
        <dbReference type="PROSITE" id="PS50943"/>
    </source>
</evidence>
<dbReference type="InterPro" id="IPR010982">
    <property type="entry name" value="Lambda_DNA-bd_dom_sf"/>
</dbReference>
<dbReference type="RefSeq" id="WP_204604893.1">
    <property type="nucleotide sequence ID" value="NZ_JBHSED010000023.1"/>
</dbReference>
<dbReference type="Gene3D" id="1.10.260.40">
    <property type="entry name" value="lambda repressor-like DNA-binding domains"/>
    <property type="match status" value="1"/>
</dbReference>
<evidence type="ECO:0000256" key="2">
    <source>
        <dbReference type="ARBA" id="ARBA00023125"/>
    </source>
</evidence>
<feature type="domain" description="HTH cro/C1-type" evidence="4">
    <location>
        <begin position="10"/>
        <end position="64"/>
    </location>
</feature>
<dbReference type="Proteomes" id="UP001595755">
    <property type="component" value="Unassembled WGS sequence"/>
</dbReference>
<protein>
    <submittedName>
        <fullName evidence="5">Helix-turn-helix domain-containing protein</fullName>
    </submittedName>
</protein>
<gene>
    <name evidence="5" type="ORF">ACFO1S_13210</name>
</gene>
<evidence type="ECO:0000256" key="1">
    <source>
        <dbReference type="ARBA" id="ARBA00023015"/>
    </source>
</evidence>
<dbReference type="PANTHER" id="PTHR46797">
    <property type="entry name" value="HTH-TYPE TRANSCRIPTIONAL REGULATOR"/>
    <property type="match status" value="1"/>
</dbReference>
<dbReference type="PANTHER" id="PTHR46797:SF23">
    <property type="entry name" value="HTH-TYPE TRANSCRIPTIONAL REGULATOR SUTR"/>
    <property type="match status" value="1"/>
</dbReference>
<dbReference type="EMBL" id="JBHSED010000023">
    <property type="protein sequence ID" value="MFC4304389.1"/>
    <property type="molecule type" value="Genomic_DNA"/>
</dbReference>
<dbReference type="InterPro" id="IPR001387">
    <property type="entry name" value="Cro/C1-type_HTH"/>
</dbReference>
<evidence type="ECO:0000313" key="6">
    <source>
        <dbReference type="Proteomes" id="UP001595755"/>
    </source>
</evidence>
<comment type="caution">
    <text evidence="5">The sequence shown here is derived from an EMBL/GenBank/DDBJ whole genome shotgun (WGS) entry which is preliminary data.</text>
</comment>
<keyword evidence="1" id="KW-0805">Transcription regulation</keyword>
<evidence type="ECO:0000256" key="3">
    <source>
        <dbReference type="ARBA" id="ARBA00023163"/>
    </source>
</evidence>
<accession>A0ABV8SCY8</accession>
<dbReference type="InterPro" id="IPR050807">
    <property type="entry name" value="TransReg_Diox_bact_type"/>
</dbReference>